<reference evidence="6" key="2">
    <citation type="submission" date="2021-03" db="UniProtKB">
        <authorList>
            <consortium name="EnsemblPlants"/>
        </authorList>
    </citation>
    <scope>IDENTIFICATION</scope>
</reference>
<evidence type="ECO:0000256" key="1">
    <source>
        <dbReference type="ARBA" id="ARBA00004370"/>
    </source>
</evidence>
<dbReference type="PROSITE" id="PS50076">
    <property type="entry name" value="DNAJ_2"/>
    <property type="match status" value="1"/>
</dbReference>
<organism evidence="6 7">
    <name type="scientific">Chenopodium quinoa</name>
    <name type="common">Quinoa</name>
    <dbReference type="NCBI Taxonomy" id="63459"/>
    <lineage>
        <taxon>Eukaryota</taxon>
        <taxon>Viridiplantae</taxon>
        <taxon>Streptophyta</taxon>
        <taxon>Embryophyta</taxon>
        <taxon>Tracheophyta</taxon>
        <taxon>Spermatophyta</taxon>
        <taxon>Magnoliopsida</taxon>
        <taxon>eudicotyledons</taxon>
        <taxon>Gunneridae</taxon>
        <taxon>Pentapetalae</taxon>
        <taxon>Caryophyllales</taxon>
        <taxon>Chenopodiaceae</taxon>
        <taxon>Chenopodioideae</taxon>
        <taxon>Atripliceae</taxon>
        <taxon>Chenopodium</taxon>
    </lineage>
</organism>
<dbReference type="PROSITE" id="PS00636">
    <property type="entry name" value="DNAJ_1"/>
    <property type="match status" value="1"/>
</dbReference>
<dbReference type="PANTHER" id="PTHR44914:SF1">
    <property type="entry name" value="CHAPERONE PROTEIN DNAJ 13"/>
    <property type="match status" value="1"/>
</dbReference>
<protein>
    <recommendedName>
        <fullName evidence="5">J domain-containing protein</fullName>
    </recommendedName>
</protein>
<dbReference type="EnsemblPlants" id="AUR62007515-RA">
    <property type="protein sequence ID" value="AUR62007515-RA:cds"/>
    <property type="gene ID" value="AUR62007515"/>
</dbReference>
<dbReference type="InterPro" id="IPR036691">
    <property type="entry name" value="Endo/exonu/phosph_ase_sf"/>
</dbReference>
<dbReference type="Proteomes" id="UP000596660">
    <property type="component" value="Unplaced"/>
</dbReference>
<dbReference type="Gene3D" id="3.60.10.10">
    <property type="entry name" value="Endonuclease/exonuclease/phosphatase"/>
    <property type="match status" value="2"/>
</dbReference>
<dbReference type="Gene3D" id="1.10.287.110">
    <property type="entry name" value="DnaJ domain"/>
    <property type="match status" value="1"/>
</dbReference>
<dbReference type="SMART" id="SM00271">
    <property type="entry name" value="DnaJ"/>
    <property type="match status" value="1"/>
</dbReference>
<dbReference type="InterPro" id="IPR036869">
    <property type="entry name" value="J_dom_sf"/>
</dbReference>
<keyword evidence="7" id="KW-1185">Reference proteome</keyword>
<evidence type="ECO:0000256" key="2">
    <source>
        <dbReference type="ARBA" id="ARBA00023136"/>
    </source>
</evidence>
<evidence type="ECO:0000259" key="5">
    <source>
        <dbReference type="PROSITE" id="PS50076"/>
    </source>
</evidence>
<evidence type="ECO:0000256" key="3">
    <source>
        <dbReference type="ARBA" id="ARBA00023186"/>
    </source>
</evidence>
<dbReference type="CDD" id="cd06257">
    <property type="entry name" value="DnaJ"/>
    <property type="match status" value="1"/>
</dbReference>
<accession>A0A803L6M6</accession>
<comment type="subcellular location">
    <subcellularLocation>
        <location evidence="1">Membrane</location>
    </subcellularLocation>
</comment>
<keyword evidence="3" id="KW-0143">Chaperone</keyword>
<dbReference type="Gramene" id="AUR62007515-RA">
    <property type="protein sequence ID" value="AUR62007515-RA:cds"/>
    <property type="gene ID" value="AUR62007515"/>
</dbReference>
<evidence type="ECO:0000313" key="6">
    <source>
        <dbReference type="EnsemblPlants" id="AUR62007515-RA:cds"/>
    </source>
</evidence>
<dbReference type="Pfam" id="PF00226">
    <property type="entry name" value="DnaJ"/>
    <property type="match status" value="1"/>
</dbReference>
<dbReference type="InterPro" id="IPR055225">
    <property type="entry name" value="DNAJC11-like_beta-barrel"/>
</dbReference>
<keyword evidence="2" id="KW-0472">Membrane</keyword>
<dbReference type="AlphaFoldDB" id="A0A803L6M6"/>
<evidence type="ECO:0000256" key="4">
    <source>
        <dbReference type="SAM" id="Coils"/>
    </source>
</evidence>
<dbReference type="Pfam" id="PF03372">
    <property type="entry name" value="Exo_endo_phos"/>
    <property type="match status" value="1"/>
</dbReference>
<feature type="domain" description="J" evidence="5">
    <location>
        <begin position="12"/>
        <end position="80"/>
    </location>
</feature>
<dbReference type="PRINTS" id="PR00625">
    <property type="entry name" value="JDOMAIN"/>
</dbReference>
<proteinExistence type="predicted"/>
<dbReference type="Pfam" id="PF22774">
    <property type="entry name" value="DNAJC11_beta-barrel"/>
    <property type="match status" value="1"/>
</dbReference>
<dbReference type="InterPro" id="IPR024586">
    <property type="entry name" value="DnaJ-like_C11_C"/>
</dbReference>
<dbReference type="InterPro" id="IPR042162">
    <property type="entry name" value="AtJ13"/>
</dbReference>
<evidence type="ECO:0000313" key="7">
    <source>
        <dbReference type="Proteomes" id="UP000596660"/>
    </source>
</evidence>
<dbReference type="InterPro" id="IPR001623">
    <property type="entry name" value="DnaJ_domain"/>
</dbReference>
<dbReference type="SUPFAM" id="SSF46565">
    <property type="entry name" value="Chaperone J-domain"/>
    <property type="match status" value="1"/>
</dbReference>
<feature type="coiled-coil region" evidence="4">
    <location>
        <begin position="780"/>
        <end position="807"/>
    </location>
</feature>
<dbReference type="GO" id="GO:0003824">
    <property type="term" value="F:catalytic activity"/>
    <property type="evidence" value="ECO:0007669"/>
    <property type="project" value="InterPro"/>
</dbReference>
<dbReference type="PANTHER" id="PTHR44914">
    <property type="entry name" value="CHAPERONE PROTEIN DNAJ 13"/>
    <property type="match status" value="1"/>
</dbReference>
<sequence length="913" mass="101580">MEEKDEGIPNRELYALLNISPDASTEQIRKAYRQWAQVYHTDKYQASHMKEIATENFQRICEAYEILSDENKRMIYDIYGMEGLNSGLELGPKLNKAEEIKEELEKLRRRKEQEKLAHIRPTGSIMANLSLPDFCEGDGIMKGMAMASEVQSQMSKRIAVAIGGNLAVTGNSGGGAATAVLKHQISSVASIEFMASAGLRSIIGIETTRHLSPHSSATAGLAMSLKDGSINLSNLWTRQLSQTSNGNIQLLLGTESSIAVGWQKKEEKMSVAGEIKFGTSSFGASAHYTHRFSSKSHGRITGRLGSNALEFEIGGGRRISDFSTVRMLYSIGIQRRTALPRLGCNDKYARVVSNDQGRAVRNRRKRGTSARGMRERGRRESSLRIGSWNVGSLTGKSAEVVEAMKRRRINIMCLQETRWTGEGARGLVLGYKVCYVGQETSHKTRNGGGRNGVGVILDERLSKEVIEVYQKNDRLIRVKLLCGKEIVNVISAYAPQIGLDAEEKRQFWEDLDERDAGGEAIMDFAQSYDLILANIWFKKRDSHLITFWSGANATQIDFLLTRSTDRQSCLNCKVIPGESVVTQHRLLVMTIRLIEKAKKKGRQKEPRIRWWTLRDAKAKVFIEKVIKEVDWDGEVDPDMTCIRAVTKLVGEDDGLPKPRTMVGLAGAADRWDSFEGGLRDHDGDCGTQIGPQCSISSRAREDSIGGSLISGEWATKQVGKPILRAATSGLWLCSSIAWCVGLTEVFVRQQDFKKFVAKPYYLKREKHKAVEIMEKTSGQVREARVAAAKAQQLLENVANRKMNKQIEIGGLIITKAVYGSAKALKKLDDVEISSDELSSQVIDVTIPLNFLVNDLGQLQLHEGVKKSGIMGFCDPCPGEHKKLLVRYTCNGQNYQVVVEDYAELRIPQEAHKL</sequence>
<dbReference type="InterPro" id="IPR018253">
    <property type="entry name" value="DnaJ_domain_CS"/>
</dbReference>
<dbReference type="SUPFAM" id="SSF56219">
    <property type="entry name" value="DNase I-like"/>
    <property type="match status" value="1"/>
</dbReference>
<keyword evidence="4" id="KW-0175">Coiled coil</keyword>
<dbReference type="InterPro" id="IPR005135">
    <property type="entry name" value="Endo/exonuclease/phosphatase"/>
</dbReference>
<name>A0A803L6M6_CHEQI</name>
<reference evidence="6" key="1">
    <citation type="journal article" date="2017" name="Nature">
        <title>The genome of Chenopodium quinoa.</title>
        <authorList>
            <person name="Jarvis D.E."/>
            <person name="Ho Y.S."/>
            <person name="Lightfoot D.J."/>
            <person name="Schmoeckel S.M."/>
            <person name="Li B."/>
            <person name="Borm T.J.A."/>
            <person name="Ohyanagi H."/>
            <person name="Mineta K."/>
            <person name="Michell C.T."/>
            <person name="Saber N."/>
            <person name="Kharbatia N.M."/>
            <person name="Rupper R.R."/>
            <person name="Sharp A.R."/>
            <person name="Dally N."/>
            <person name="Boughton B.A."/>
            <person name="Woo Y.H."/>
            <person name="Gao G."/>
            <person name="Schijlen E.G.W.M."/>
            <person name="Guo X."/>
            <person name="Momin A.A."/>
            <person name="Negrao S."/>
            <person name="Al-Babili S."/>
            <person name="Gehring C."/>
            <person name="Roessner U."/>
            <person name="Jung C."/>
            <person name="Murphy K."/>
            <person name="Arold S.T."/>
            <person name="Gojobori T."/>
            <person name="van der Linden C.G."/>
            <person name="van Loo E.N."/>
            <person name="Jellen E.N."/>
            <person name="Maughan P.J."/>
            <person name="Tester M."/>
        </authorList>
    </citation>
    <scope>NUCLEOTIDE SEQUENCE [LARGE SCALE GENOMIC DNA]</scope>
    <source>
        <strain evidence="6">cv. PI 614886</strain>
    </source>
</reference>
<dbReference type="GO" id="GO:0016020">
    <property type="term" value="C:membrane"/>
    <property type="evidence" value="ECO:0007669"/>
    <property type="project" value="UniProtKB-SubCell"/>
</dbReference>
<dbReference type="Pfam" id="PF11875">
    <property type="entry name" value="DnaJ-like_C11_C"/>
    <property type="match status" value="1"/>
</dbReference>